<dbReference type="OrthoDB" id="2143914at2759"/>
<feature type="domain" description="SANT" evidence="7">
    <location>
        <begin position="370"/>
        <end position="416"/>
    </location>
</feature>
<organism evidence="9 10">
    <name type="scientific">Absidia repens</name>
    <dbReference type="NCBI Taxonomy" id="90262"/>
    <lineage>
        <taxon>Eukaryota</taxon>
        <taxon>Fungi</taxon>
        <taxon>Fungi incertae sedis</taxon>
        <taxon>Mucoromycota</taxon>
        <taxon>Mucoromycotina</taxon>
        <taxon>Mucoromycetes</taxon>
        <taxon>Mucorales</taxon>
        <taxon>Cunninghamellaceae</taxon>
        <taxon>Absidia</taxon>
    </lineage>
</organism>
<comment type="caution">
    <text evidence="9">The sequence shown here is derived from an EMBL/GenBank/DDBJ whole genome shotgun (WGS) entry which is preliminary data.</text>
</comment>
<dbReference type="InterPro" id="IPR017884">
    <property type="entry name" value="SANT_dom"/>
</dbReference>
<dbReference type="Pfam" id="PF13921">
    <property type="entry name" value="Myb_DNA-bind_6"/>
    <property type="match status" value="2"/>
</dbReference>
<evidence type="ECO:0000256" key="2">
    <source>
        <dbReference type="ARBA" id="ARBA00023125"/>
    </source>
</evidence>
<dbReference type="SMART" id="SM00717">
    <property type="entry name" value="SANT"/>
    <property type="match status" value="9"/>
</dbReference>
<dbReference type="CDD" id="cd11660">
    <property type="entry name" value="SANT_TRF"/>
    <property type="match status" value="1"/>
</dbReference>
<dbReference type="CDD" id="cd00167">
    <property type="entry name" value="SANT"/>
    <property type="match status" value="5"/>
</dbReference>
<feature type="domain" description="Myb-like" evidence="6">
    <location>
        <begin position="190"/>
        <end position="233"/>
    </location>
</feature>
<evidence type="ECO:0000313" key="10">
    <source>
        <dbReference type="Proteomes" id="UP000193560"/>
    </source>
</evidence>
<evidence type="ECO:0000256" key="3">
    <source>
        <dbReference type="ARBA" id="ARBA00023163"/>
    </source>
</evidence>
<feature type="domain" description="HTH myb-type" evidence="8">
    <location>
        <begin position="190"/>
        <end position="237"/>
    </location>
</feature>
<evidence type="ECO:0000259" key="6">
    <source>
        <dbReference type="PROSITE" id="PS50090"/>
    </source>
</evidence>
<feature type="domain" description="Myb-like" evidence="6">
    <location>
        <begin position="236"/>
        <end position="285"/>
    </location>
</feature>
<feature type="domain" description="HTH myb-type" evidence="8">
    <location>
        <begin position="131"/>
        <end position="184"/>
    </location>
</feature>
<dbReference type="Proteomes" id="UP000193560">
    <property type="component" value="Unassembled WGS sequence"/>
</dbReference>
<keyword evidence="10" id="KW-1185">Reference proteome</keyword>
<dbReference type="GO" id="GO:0001006">
    <property type="term" value="F:RNA polymerase III type 3 promoter sequence-specific DNA binding"/>
    <property type="evidence" value="ECO:0007669"/>
    <property type="project" value="TreeGrafter"/>
</dbReference>
<keyword evidence="1" id="KW-0805">Transcription regulation</keyword>
<dbReference type="Pfam" id="PF00249">
    <property type="entry name" value="Myb_DNA-binding"/>
    <property type="match status" value="3"/>
</dbReference>
<dbReference type="InterPro" id="IPR017930">
    <property type="entry name" value="Myb_dom"/>
</dbReference>
<name>A0A1X2IZ89_9FUNG</name>
<evidence type="ECO:0008006" key="11">
    <source>
        <dbReference type="Google" id="ProtNLM"/>
    </source>
</evidence>
<dbReference type="AlphaFoldDB" id="A0A1X2IZ89"/>
<dbReference type="PANTHER" id="PTHR46621:SF1">
    <property type="entry name" value="SNRNA-ACTIVATING PROTEIN COMPLEX SUBUNIT 4"/>
    <property type="match status" value="1"/>
</dbReference>
<feature type="domain" description="Myb-like" evidence="6">
    <location>
        <begin position="575"/>
        <end position="644"/>
    </location>
</feature>
<feature type="domain" description="Myb-like" evidence="6">
    <location>
        <begin position="30"/>
        <end position="73"/>
    </location>
</feature>
<evidence type="ECO:0000256" key="4">
    <source>
        <dbReference type="ARBA" id="ARBA00023242"/>
    </source>
</evidence>
<dbReference type="PROSITE" id="PS50090">
    <property type="entry name" value="MYB_LIKE"/>
    <property type="match status" value="8"/>
</dbReference>
<dbReference type="InterPro" id="IPR001005">
    <property type="entry name" value="SANT/Myb"/>
</dbReference>
<feature type="compositionally biased region" description="Basic and acidic residues" evidence="5">
    <location>
        <begin position="342"/>
        <end position="358"/>
    </location>
</feature>
<feature type="domain" description="Myb-like" evidence="6">
    <location>
        <begin position="132"/>
        <end position="180"/>
    </location>
</feature>
<dbReference type="SUPFAM" id="SSF46689">
    <property type="entry name" value="Homeodomain-like"/>
    <property type="match status" value="7"/>
</dbReference>
<reference evidence="9 10" key="1">
    <citation type="submission" date="2016-07" db="EMBL/GenBank/DDBJ databases">
        <title>Pervasive Adenine N6-methylation of Active Genes in Fungi.</title>
        <authorList>
            <consortium name="DOE Joint Genome Institute"/>
            <person name="Mondo S.J."/>
            <person name="Dannebaum R.O."/>
            <person name="Kuo R.C."/>
            <person name="Labutti K."/>
            <person name="Haridas S."/>
            <person name="Kuo A."/>
            <person name="Salamov A."/>
            <person name="Ahrendt S.R."/>
            <person name="Lipzen A."/>
            <person name="Sullivan W."/>
            <person name="Andreopoulos W.B."/>
            <person name="Clum A."/>
            <person name="Lindquist E."/>
            <person name="Daum C."/>
            <person name="Ramamoorthy G.K."/>
            <person name="Gryganskyi A."/>
            <person name="Culley D."/>
            <person name="Magnuson J.K."/>
            <person name="James T.Y."/>
            <person name="O'Malley M.A."/>
            <person name="Stajich J.E."/>
            <person name="Spatafora J.W."/>
            <person name="Visel A."/>
            <person name="Grigoriev I.V."/>
        </authorList>
    </citation>
    <scope>NUCLEOTIDE SEQUENCE [LARGE SCALE GENOMIC DNA]</scope>
    <source>
        <strain evidence="9 10">NRRL 1336</strain>
    </source>
</reference>
<evidence type="ECO:0000259" key="7">
    <source>
        <dbReference type="PROSITE" id="PS51293"/>
    </source>
</evidence>
<dbReference type="EMBL" id="MCGE01000002">
    <property type="protein sequence ID" value="ORZ24610.1"/>
    <property type="molecule type" value="Genomic_DNA"/>
</dbReference>
<dbReference type="InterPro" id="IPR009057">
    <property type="entry name" value="Homeodomain-like_sf"/>
</dbReference>
<dbReference type="PROSITE" id="PS51294">
    <property type="entry name" value="HTH_MYB"/>
    <property type="match status" value="5"/>
</dbReference>
<dbReference type="STRING" id="90262.A0A1X2IZ89"/>
<evidence type="ECO:0000256" key="5">
    <source>
        <dbReference type="SAM" id="MobiDB-lite"/>
    </source>
</evidence>
<feature type="domain" description="HTH myb-type" evidence="8">
    <location>
        <begin position="370"/>
        <end position="416"/>
    </location>
</feature>
<evidence type="ECO:0000313" key="9">
    <source>
        <dbReference type="EMBL" id="ORZ24610.1"/>
    </source>
</evidence>
<keyword evidence="3" id="KW-0804">Transcription</keyword>
<dbReference type="GO" id="GO:0042795">
    <property type="term" value="P:snRNA transcription by RNA polymerase II"/>
    <property type="evidence" value="ECO:0007669"/>
    <property type="project" value="TreeGrafter"/>
</dbReference>
<feature type="domain" description="HTH myb-type" evidence="8">
    <location>
        <begin position="74"/>
        <end position="130"/>
    </location>
</feature>
<accession>A0A1X2IZ89</accession>
<dbReference type="PANTHER" id="PTHR46621">
    <property type="entry name" value="SNRNA-ACTIVATING PROTEIN COMPLEX SUBUNIT 4"/>
    <property type="match status" value="1"/>
</dbReference>
<feature type="domain" description="Myb-like" evidence="6">
    <location>
        <begin position="510"/>
        <end position="569"/>
    </location>
</feature>
<evidence type="ECO:0000256" key="1">
    <source>
        <dbReference type="ARBA" id="ARBA00023015"/>
    </source>
</evidence>
<keyword evidence="2" id="KW-0238">DNA-binding</keyword>
<proteinExistence type="predicted"/>
<sequence>MFLLPLKRSWNIHGRSYTQISTVYSRSVGWEPWEDKAILDYVTVNGTKWSDLVQHCLPHKTRNACKVRWNTVLNPTLKRGPLTPMEGDLLRQGVTEIGFGKWTKIAEKYMPDRSPHQLSNAWTTSLDPTLVKRKPWTQEEDEKLLEGIKRFGFGQWTSIKRQWLPHRAHQTIRNRYVYHLDPTLQRDKEWTTDEVDILLRRTVLFGTDDWRKVAEGLAGRSPPQCRRKYTRHIDPARTRRGTAWSDKDQKLFWELVRIHQGRWKDISKYMARTEEECLFQFSLVLQRDLKVFYPADVIKQQKDETRPAWKRRIAEIMSNHLSQEQCAELESSKSLTSGTTTDQKHLTKDCENVGSDRGKQHKVGRRMILWTEEESSLLERLVEKYGNNWDLVAQHHGTKSARQCGNRYKNVIRYRNNDNSATTNNYIHNQPLTKNEKDLIVQGVDMFGHDWIAIANTYLPRRKPHQCMRWYMANVKHDNKQLDDDIHYDELDGTTTSTPTATALLERSSRHGAGRGRWTVEEDERLRFAMNEYSNNDNNRNTVDWIKVATLVNTGRTPLQCRQHWNYTLQPSIIKKGHWSWDEKLQLVELVQKNEMAADNNNNTTAAQIDDEFATKEGFWKTVAKTLNTGRSSWSCRLKYNYMVRTGTLFKS</sequence>
<protein>
    <recommendedName>
        <fullName evidence="11">Homeodomain-like protein</fullName>
    </recommendedName>
</protein>
<feature type="compositionally biased region" description="Polar residues" evidence="5">
    <location>
        <begin position="332"/>
        <end position="341"/>
    </location>
</feature>
<dbReference type="GO" id="GO:0042796">
    <property type="term" value="P:snRNA transcription by RNA polymerase III"/>
    <property type="evidence" value="ECO:0007669"/>
    <property type="project" value="TreeGrafter"/>
</dbReference>
<feature type="domain" description="Myb-like" evidence="6">
    <location>
        <begin position="74"/>
        <end position="126"/>
    </location>
</feature>
<gene>
    <name evidence="9" type="ORF">BCR42DRAFT_403288</name>
</gene>
<dbReference type="PROSITE" id="PS51293">
    <property type="entry name" value="SANT"/>
    <property type="match status" value="1"/>
</dbReference>
<feature type="domain" description="Myb-like" evidence="6">
    <location>
        <begin position="370"/>
        <end position="412"/>
    </location>
</feature>
<feature type="region of interest" description="Disordered" evidence="5">
    <location>
        <begin position="329"/>
        <end position="358"/>
    </location>
</feature>
<dbReference type="InterPro" id="IPR051575">
    <property type="entry name" value="Myb-like_DNA-bd"/>
</dbReference>
<evidence type="ECO:0000259" key="8">
    <source>
        <dbReference type="PROSITE" id="PS51294"/>
    </source>
</evidence>
<keyword evidence="4" id="KW-0539">Nucleus</keyword>
<dbReference type="Gene3D" id="1.10.10.60">
    <property type="entry name" value="Homeodomain-like"/>
    <property type="match status" value="9"/>
</dbReference>
<feature type="domain" description="HTH myb-type" evidence="8">
    <location>
        <begin position="510"/>
        <end position="573"/>
    </location>
</feature>
<dbReference type="GO" id="GO:0019185">
    <property type="term" value="C:snRNA-activating protein complex"/>
    <property type="evidence" value="ECO:0007669"/>
    <property type="project" value="TreeGrafter"/>
</dbReference>
<dbReference type="GO" id="GO:0000978">
    <property type="term" value="F:RNA polymerase II cis-regulatory region sequence-specific DNA binding"/>
    <property type="evidence" value="ECO:0007669"/>
    <property type="project" value="TreeGrafter"/>
</dbReference>